<proteinExistence type="predicted"/>
<protein>
    <submittedName>
        <fullName evidence="1">Uncharacterized protein</fullName>
    </submittedName>
</protein>
<gene>
    <name evidence="1" type="ORF">CAEBREN_08823</name>
</gene>
<dbReference type="InParanoid" id="G0N1M9"/>
<keyword evidence="2" id="KW-1185">Reference proteome</keyword>
<accession>G0N1M9</accession>
<sequence length="34" mass="3926">MSRWEPGSFYNRHLLSVYYFDCSAPSASLLEVSL</sequence>
<dbReference type="HOGENOM" id="CLU_3377550_0_0_1"/>
<evidence type="ECO:0000313" key="1">
    <source>
        <dbReference type="EMBL" id="EGT50164.1"/>
    </source>
</evidence>
<dbReference type="EMBL" id="GL379827">
    <property type="protein sequence ID" value="EGT50164.1"/>
    <property type="molecule type" value="Genomic_DNA"/>
</dbReference>
<organism evidence="2">
    <name type="scientific">Caenorhabditis brenneri</name>
    <name type="common">Nematode worm</name>
    <dbReference type="NCBI Taxonomy" id="135651"/>
    <lineage>
        <taxon>Eukaryota</taxon>
        <taxon>Metazoa</taxon>
        <taxon>Ecdysozoa</taxon>
        <taxon>Nematoda</taxon>
        <taxon>Chromadorea</taxon>
        <taxon>Rhabditida</taxon>
        <taxon>Rhabditina</taxon>
        <taxon>Rhabditomorpha</taxon>
        <taxon>Rhabditoidea</taxon>
        <taxon>Rhabditidae</taxon>
        <taxon>Peloderinae</taxon>
        <taxon>Caenorhabditis</taxon>
    </lineage>
</organism>
<dbReference type="AlphaFoldDB" id="G0N1M9"/>
<dbReference type="Proteomes" id="UP000008068">
    <property type="component" value="Unassembled WGS sequence"/>
</dbReference>
<name>G0N1M9_CAEBE</name>
<reference evidence="2" key="1">
    <citation type="submission" date="2011-07" db="EMBL/GenBank/DDBJ databases">
        <authorList>
            <consortium name="Caenorhabditis brenneri Sequencing and Analysis Consortium"/>
            <person name="Wilson R.K."/>
        </authorList>
    </citation>
    <scope>NUCLEOTIDE SEQUENCE [LARGE SCALE GENOMIC DNA]</scope>
    <source>
        <strain evidence="2">PB2801</strain>
    </source>
</reference>
<evidence type="ECO:0000313" key="2">
    <source>
        <dbReference type="Proteomes" id="UP000008068"/>
    </source>
</evidence>